<keyword evidence="3 6" id="KW-1133">Transmembrane helix</keyword>
<sequence length="459" mass="46164">MTDEPQAGPTPQAEPVPGGTLSDEQRVARERGYVRLLLLAAGVGIPVSLVAFGFLALLHWSEHAVWEHLPETFGFAVAPWWWALPWLLLGGVLVGVAIRWLPGHGGHVPIDGLGIEPVPARLVPGILLAALGGLPLGAVLGPEAPLLALGSAFALIFVRPIARLDDPTATALITAAGASAALAAIFGSPLVAAVFVLEAAGIAGPRLARVVLPCLLSSGVGALVFTGMGQWTGFGISSLALPDVDAPARLDLADVLWTIPLALVIAVGVRFVFGLGEWTKARATRRPVAAAVGAALVVGLSAGAYALLTGRSPEEVALSGQGLIGPLAADPAAWSVPVLVALIVFKALGYGVSLGALRGGAIFPALTLGAAAGLLFSGLPGFGAIPALSAGMAAGTAAVLPFPVASAVLVVMLLGPSAPQMTPVVLIAVVVAFVAEQYVLRPRREARSAASAASAGSAT</sequence>
<feature type="transmembrane region" description="Helical" evidence="6">
    <location>
        <begin position="288"/>
        <end position="308"/>
    </location>
</feature>
<evidence type="ECO:0000256" key="3">
    <source>
        <dbReference type="ARBA" id="ARBA00022989"/>
    </source>
</evidence>
<feature type="transmembrane region" description="Helical" evidence="6">
    <location>
        <begin position="361"/>
        <end position="385"/>
    </location>
</feature>
<dbReference type="Pfam" id="PF00654">
    <property type="entry name" value="Voltage_CLC"/>
    <property type="match status" value="1"/>
</dbReference>
<name>A0A161IJ02_9MICO</name>
<feature type="transmembrane region" description="Helical" evidence="6">
    <location>
        <begin position="255"/>
        <end position="276"/>
    </location>
</feature>
<feature type="transmembrane region" description="Helical" evidence="6">
    <location>
        <begin position="122"/>
        <end position="140"/>
    </location>
</feature>
<feature type="transmembrane region" description="Helical" evidence="6">
    <location>
        <begin position="36"/>
        <end position="60"/>
    </location>
</feature>
<dbReference type="AlphaFoldDB" id="A0A161IJ02"/>
<dbReference type="OrthoDB" id="2729535at2"/>
<dbReference type="EMBL" id="CP014209">
    <property type="protein sequence ID" value="ANC30100.1"/>
    <property type="molecule type" value="Genomic_DNA"/>
</dbReference>
<protein>
    <submittedName>
        <fullName evidence="7">Putative ion channel protein</fullName>
    </submittedName>
</protein>
<evidence type="ECO:0000256" key="1">
    <source>
        <dbReference type="ARBA" id="ARBA00004141"/>
    </source>
</evidence>
<dbReference type="SUPFAM" id="SSF81340">
    <property type="entry name" value="Clc chloride channel"/>
    <property type="match status" value="1"/>
</dbReference>
<feature type="transmembrane region" description="Helical" evidence="6">
    <location>
        <begin position="421"/>
        <end position="440"/>
    </location>
</feature>
<keyword evidence="2 6" id="KW-0812">Transmembrane</keyword>
<feature type="transmembrane region" description="Helical" evidence="6">
    <location>
        <begin position="391"/>
        <end position="414"/>
    </location>
</feature>
<dbReference type="STRING" id="1300344.I598_0520"/>
<feature type="region of interest" description="Disordered" evidence="5">
    <location>
        <begin position="1"/>
        <end position="22"/>
    </location>
</feature>
<dbReference type="GO" id="GO:0015108">
    <property type="term" value="F:chloride transmembrane transporter activity"/>
    <property type="evidence" value="ECO:0007669"/>
    <property type="project" value="InterPro"/>
</dbReference>
<dbReference type="InterPro" id="IPR050368">
    <property type="entry name" value="ClC-type_chloride_channel"/>
</dbReference>
<keyword evidence="8" id="KW-1185">Reference proteome</keyword>
<feature type="transmembrane region" description="Helical" evidence="6">
    <location>
        <begin position="80"/>
        <end position="101"/>
    </location>
</feature>
<dbReference type="InterPro" id="IPR014743">
    <property type="entry name" value="Cl-channel_core"/>
</dbReference>
<dbReference type="PRINTS" id="PR00762">
    <property type="entry name" value="CLCHANNEL"/>
</dbReference>
<dbReference type="KEGG" id="ido:I598_0520"/>
<dbReference type="Gene3D" id="1.10.3080.10">
    <property type="entry name" value="Clc chloride channel"/>
    <property type="match status" value="1"/>
</dbReference>
<accession>A0A161IJ02</accession>
<evidence type="ECO:0000256" key="5">
    <source>
        <dbReference type="SAM" id="MobiDB-lite"/>
    </source>
</evidence>
<dbReference type="InterPro" id="IPR001807">
    <property type="entry name" value="ClC"/>
</dbReference>
<dbReference type="Proteomes" id="UP000076794">
    <property type="component" value="Chromosome"/>
</dbReference>
<proteinExistence type="predicted"/>
<organism evidence="7 8">
    <name type="scientific">Isoptericola dokdonensis DS-3</name>
    <dbReference type="NCBI Taxonomy" id="1300344"/>
    <lineage>
        <taxon>Bacteria</taxon>
        <taxon>Bacillati</taxon>
        <taxon>Actinomycetota</taxon>
        <taxon>Actinomycetes</taxon>
        <taxon>Micrococcales</taxon>
        <taxon>Promicromonosporaceae</taxon>
        <taxon>Isoptericola</taxon>
    </lineage>
</organism>
<evidence type="ECO:0000313" key="8">
    <source>
        <dbReference type="Proteomes" id="UP000076794"/>
    </source>
</evidence>
<dbReference type="RefSeq" id="WP_083972789.1">
    <property type="nucleotide sequence ID" value="NZ_CP014209.1"/>
</dbReference>
<evidence type="ECO:0000256" key="6">
    <source>
        <dbReference type="SAM" id="Phobius"/>
    </source>
</evidence>
<feature type="transmembrane region" description="Helical" evidence="6">
    <location>
        <begin position="169"/>
        <end position="197"/>
    </location>
</feature>
<evidence type="ECO:0000256" key="4">
    <source>
        <dbReference type="ARBA" id="ARBA00023136"/>
    </source>
</evidence>
<dbReference type="PATRIC" id="fig|1300344.3.peg.520"/>
<comment type="subcellular location">
    <subcellularLocation>
        <location evidence="1">Membrane</location>
        <topology evidence="1">Multi-pass membrane protein</topology>
    </subcellularLocation>
</comment>
<evidence type="ECO:0000313" key="7">
    <source>
        <dbReference type="EMBL" id="ANC30100.1"/>
    </source>
</evidence>
<dbReference type="GO" id="GO:0016020">
    <property type="term" value="C:membrane"/>
    <property type="evidence" value="ECO:0007669"/>
    <property type="project" value="UniProtKB-SubCell"/>
</dbReference>
<gene>
    <name evidence="7" type="ORF">I598_0520</name>
</gene>
<feature type="transmembrane region" description="Helical" evidence="6">
    <location>
        <begin position="328"/>
        <end position="349"/>
    </location>
</feature>
<reference evidence="7 8" key="1">
    <citation type="submission" date="2016-01" db="EMBL/GenBank/DDBJ databases">
        <title>Complete genome sequence of a soil Actinobacterium, Isoptericola dokdonensis DS-3.</title>
        <authorList>
            <person name="Kwon S.-K."/>
            <person name="Kim J.F."/>
        </authorList>
    </citation>
    <scope>NUCLEOTIDE SEQUENCE [LARGE SCALE GENOMIC DNA]</scope>
    <source>
        <strain evidence="7 8">DS-3</strain>
    </source>
</reference>
<evidence type="ECO:0000256" key="2">
    <source>
        <dbReference type="ARBA" id="ARBA00022692"/>
    </source>
</evidence>
<keyword evidence="4 6" id="KW-0472">Membrane</keyword>
<dbReference type="PANTHER" id="PTHR43427">
    <property type="entry name" value="CHLORIDE CHANNEL PROTEIN CLC-E"/>
    <property type="match status" value="1"/>
</dbReference>
<dbReference type="PANTHER" id="PTHR43427:SF12">
    <property type="entry name" value="CHLORIDE TRANSPORTER"/>
    <property type="match status" value="1"/>
</dbReference>